<evidence type="ECO:0000313" key="1">
    <source>
        <dbReference type="EMBL" id="WOK98425.1"/>
    </source>
</evidence>
<accession>A0AAQ3Q6M1</accession>
<name>A0AAQ3Q6M1_9LILI</name>
<keyword evidence="2" id="KW-1185">Reference proteome</keyword>
<dbReference type="Proteomes" id="UP001327560">
    <property type="component" value="Chromosome 2"/>
</dbReference>
<dbReference type="EMBL" id="CP136891">
    <property type="protein sequence ID" value="WOK98425.1"/>
    <property type="molecule type" value="Genomic_DNA"/>
</dbReference>
<proteinExistence type="predicted"/>
<reference evidence="1 2" key="1">
    <citation type="submission" date="2023-10" db="EMBL/GenBank/DDBJ databases">
        <title>Chromosome-scale genome assembly provides insights into flower coloration mechanisms of Canna indica.</title>
        <authorList>
            <person name="Li C."/>
        </authorList>
    </citation>
    <scope>NUCLEOTIDE SEQUENCE [LARGE SCALE GENOMIC DNA]</scope>
    <source>
        <tissue evidence="1">Flower</tissue>
    </source>
</reference>
<evidence type="ECO:0000313" key="2">
    <source>
        <dbReference type="Proteomes" id="UP001327560"/>
    </source>
</evidence>
<dbReference type="PANTHER" id="PTHR31818">
    <property type="entry name" value="O-FUCOSYLTRANSFERASE 16"/>
    <property type="match status" value="1"/>
</dbReference>
<gene>
    <name evidence="1" type="ORF">Cni_G07137</name>
</gene>
<protein>
    <submittedName>
        <fullName evidence="1">Uncharacterized protein</fullName>
    </submittedName>
</protein>
<organism evidence="1 2">
    <name type="scientific">Canna indica</name>
    <name type="common">Indian-shot</name>
    <dbReference type="NCBI Taxonomy" id="4628"/>
    <lineage>
        <taxon>Eukaryota</taxon>
        <taxon>Viridiplantae</taxon>
        <taxon>Streptophyta</taxon>
        <taxon>Embryophyta</taxon>
        <taxon>Tracheophyta</taxon>
        <taxon>Spermatophyta</taxon>
        <taxon>Magnoliopsida</taxon>
        <taxon>Liliopsida</taxon>
        <taxon>Zingiberales</taxon>
        <taxon>Cannaceae</taxon>
        <taxon>Canna</taxon>
    </lineage>
</organism>
<dbReference type="AlphaFoldDB" id="A0AAQ3Q6M1"/>
<dbReference type="PANTHER" id="PTHR31818:SF1">
    <property type="entry name" value="O-FUCOSYLTRANSFERASE 16"/>
    <property type="match status" value="1"/>
</dbReference>
<sequence length="98" mass="10917">MEELAQFSSYSSRMAALDFIICDGSNVFVTNNNGNMARILAVRTFQKGFMGEPGELKPGRVNGSIWAFEEDQNPSRQMLVGVNGSTSSFHEFFIINEE</sequence>